<dbReference type="Proteomes" id="UP000029920">
    <property type="component" value="Unassembled WGS sequence"/>
</dbReference>
<feature type="binding site" evidence="2">
    <location>
        <begin position="56"/>
        <end position="58"/>
    </location>
    <ligand>
        <name>substrate</name>
    </ligand>
</feature>
<feature type="active site" description="Proton acceptor" evidence="2">
    <location>
        <position position="59"/>
    </location>
</feature>
<feature type="binding site" evidence="2">
    <location>
        <position position="62"/>
    </location>
    <ligand>
        <name>substrate</name>
    </ligand>
</feature>
<evidence type="ECO:0000256" key="1">
    <source>
        <dbReference type="ARBA" id="ARBA00022679"/>
    </source>
</evidence>
<evidence type="ECO:0000313" key="4">
    <source>
        <dbReference type="Proteomes" id="UP000029920"/>
    </source>
</evidence>
<dbReference type="InterPro" id="IPR036424">
    <property type="entry name" value="UPP_synth-like_sf"/>
</dbReference>
<feature type="binding site" evidence="2">
    <location>
        <begin position="178"/>
        <end position="180"/>
    </location>
    <ligand>
        <name>substrate</name>
    </ligand>
</feature>
<dbReference type="CDD" id="cd00475">
    <property type="entry name" value="Cis_IPPS"/>
    <property type="match status" value="1"/>
</dbReference>
<feature type="binding site" evidence="2">
    <location>
        <position position="60"/>
    </location>
    <ligand>
        <name>substrate</name>
    </ligand>
</feature>
<comment type="function">
    <text evidence="2">Catalyzes the condensation of isopentenyl diphosphate (IPP) with allylic pyrophosphates generating different type of terpenoids.</text>
</comment>
<evidence type="ECO:0000256" key="2">
    <source>
        <dbReference type="HAMAP-Rule" id="MF_01139"/>
    </source>
</evidence>
<comment type="caution">
    <text evidence="3">The sequence shown here is derived from an EMBL/GenBank/DDBJ whole genome shotgun (WGS) entry which is preliminary data.</text>
</comment>
<dbReference type="GO" id="GO:0005829">
    <property type="term" value="C:cytosol"/>
    <property type="evidence" value="ECO:0007669"/>
    <property type="project" value="TreeGrafter"/>
</dbReference>
<keyword evidence="2" id="KW-0479">Metal-binding</keyword>
<dbReference type="InterPro" id="IPR018520">
    <property type="entry name" value="UPP_synth-like_CS"/>
</dbReference>
<dbReference type="AlphaFoldDB" id="A0A4U8UHH3"/>
<dbReference type="NCBIfam" id="TIGR00055">
    <property type="entry name" value="uppS"/>
    <property type="match status" value="1"/>
</dbReference>
<dbReference type="HAMAP" id="MF_01139">
    <property type="entry name" value="ISPT"/>
    <property type="match status" value="1"/>
</dbReference>
<proteinExistence type="inferred from homology"/>
<dbReference type="EC" id="2.5.1.-" evidence="2"/>
<dbReference type="PANTHER" id="PTHR10291:SF0">
    <property type="entry name" value="DEHYDRODOLICHYL DIPHOSPHATE SYNTHASE 2"/>
    <property type="match status" value="1"/>
</dbReference>
<comment type="cofactor">
    <cofactor evidence="2">
        <name>Mg(2+)</name>
        <dbReference type="ChEBI" id="CHEBI:18420"/>
    </cofactor>
    <text evidence="2">Binds 2 magnesium ions per subunit.</text>
</comment>
<feature type="binding site" evidence="2">
    <location>
        <position position="24"/>
    </location>
    <ligand>
        <name>substrate</name>
    </ligand>
</feature>
<protein>
    <recommendedName>
        <fullName evidence="2">Isoprenyl transferase</fullName>
        <ecNumber evidence="2">2.5.1.-</ecNumber>
    </recommendedName>
</protein>
<dbReference type="GO" id="GO:0016094">
    <property type="term" value="P:polyprenol biosynthetic process"/>
    <property type="evidence" value="ECO:0007669"/>
    <property type="project" value="TreeGrafter"/>
</dbReference>
<dbReference type="EMBL" id="JRPC02000010">
    <property type="protein sequence ID" value="TLE16059.1"/>
    <property type="molecule type" value="Genomic_DNA"/>
</dbReference>
<keyword evidence="1 2" id="KW-0808">Transferase</keyword>
<dbReference type="RefSeq" id="WP_034553338.1">
    <property type="nucleotide sequence ID" value="NZ_JRPC02000010.1"/>
</dbReference>
<feature type="binding site" evidence="2">
    <location>
        <position position="11"/>
    </location>
    <ligand>
        <name>Mg(2+)</name>
        <dbReference type="ChEBI" id="CHEBI:18420"/>
    </ligand>
</feature>
<evidence type="ECO:0000313" key="3">
    <source>
        <dbReference type="EMBL" id="TLE16059.1"/>
    </source>
</evidence>
<feature type="binding site" evidence="2">
    <location>
        <position position="191"/>
    </location>
    <ligand>
        <name>Mg(2+)</name>
        <dbReference type="ChEBI" id="CHEBI:18420"/>
    </ligand>
</feature>
<feature type="binding site" evidence="2">
    <location>
        <begin position="12"/>
        <end position="15"/>
    </location>
    <ligand>
        <name>substrate</name>
    </ligand>
</feature>
<organism evidence="3 4">
    <name type="scientific">Helicobacter apodemus</name>
    <dbReference type="NCBI Taxonomy" id="135569"/>
    <lineage>
        <taxon>Bacteria</taxon>
        <taxon>Pseudomonadati</taxon>
        <taxon>Campylobacterota</taxon>
        <taxon>Epsilonproteobacteria</taxon>
        <taxon>Campylobacterales</taxon>
        <taxon>Helicobacteraceae</taxon>
        <taxon>Helicobacter</taxon>
    </lineage>
</organism>
<comment type="subunit">
    <text evidence="2">Homodimer.</text>
</comment>
<dbReference type="GO" id="GO:0008834">
    <property type="term" value="F:ditrans,polycis-undecaprenyl-diphosphate synthase [(2E,6E)-farnesyl-diphosphate specific] activity"/>
    <property type="evidence" value="ECO:0007669"/>
    <property type="project" value="TreeGrafter"/>
</dbReference>
<dbReference type="SUPFAM" id="SSF64005">
    <property type="entry name" value="Undecaprenyl diphosphate synthase"/>
    <property type="match status" value="1"/>
</dbReference>
<dbReference type="PROSITE" id="PS01066">
    <property type="entry name" value="UPP_SYNTHASE"/>
    <property type="match status" value="1"/>
</dbReference>
<feature type="binding site" evidence="2">
    <location>
        <position position="16"/>
    </location>
    <ligand>
        <name>substrate</name>
    </ligand>
</feature>
<keyword evidence="4" id="KW-1185">Reference proteome</keyword>
<accession>A0A4U8UHH3</accession>
<name>A0A4U8UHH3_9HELI</name>
<sequence length="224" mass="26416">MEVKHLAIIMDGNGRWAQKRLKPRFFGHQEGAKKIQNITESCLYLGIKYLSLYAFSTENWKRPQKEIDFLIQLLNQYLTQKKQIYLDSNIRFRSIGDISIFPQKLQAKIKELENFTKHCNKLTQILALNYGSKDELRRTFLKLHKNNSIITQESITQSLDTADFPEVDMLIRTGGEQRLSNFLLWQSAYAELFFTKTLWPDFSHKELAQMLEEFSLRQRRFGGI</sequence>
<gene>
    <name evidence="3" type="ORF">LS72_004875</name>
</gene>
<reference evidence="3 4" key="1">
    <citation type="journal article" date="2014" name="Genome Announc.">
        <title>Draft genome sequences of eight enterohepatic helicobacter species isolated from both laboratory and wild rodents.</title>
        <authorList>
            <person name="Sheh A."/>
            <person name="Shen Z."/>
            <person name="Fox J.G."/>
        </authorList>
    </citation>
    <scope>NUCLEOTIDE SEQUENCE [LARGE SCALE GENOMIC DNA]</scope>
    <source>
        <strain evidence="3 4">MIT-03-7007</strain>
    </source>
</reference>
<dbReference type="FunFam" id="3.40.1180.10:FF:000001">
    <property type="entry name" value="(2E,6E)-farnesyl-diphosphate-specific ditrans,polycis-undecaprenyl-diphosphate synthase"/>
    <property type="match status" value="1"/>
</dbReference>
<feature type="active site" evidence="2">
    <location>
        <position position="11"/>
    </location>
</feature>
<dbReference type="GO" id="GO:0000287">
    <property type="term" value="F:magnesium ion binding"/>
    <property type="evidence" value="ECO:0007669"/>
    <property type="project" value="UniProtKB-UniRule"/>
</dbReference>
<dbReference type="PANTHER" id="PTHR10291">
    <property type="entry name" value="DEHYDRODOLICHYL DIPHOSPHATE SYNTHASE FAMILY MEMBER"/>
    <property type="match status" value="1"/>
</dbReference>
<dbReference type="Pfam" id="PF01255">
    <property type="entry name" value="Prenyltransf"/>
    <property type="match status" value="1"/>
</dbReference>
<feature type="binding site" evidence="2">
    <location>
        <position position="172"/>
    </location>
    <ligand>
        <name>substrate</name>
    </ligand>
</feature>
<comment type="similarity">
    <text evidence="2">Belongs to the UPP synthase family.</text>
</comment>
<dbReference type="NCBIfam" id="NF011407">
    <property type="entry name" value="PRK14833.1"/>
    <property type="match status" value="1"/>
</dbReference>
<keyword evidence="2" id="KW-0460">Magnesium</keyword>
<dbReference type="Gene3D" id="3.40.1180.10">
    <property type="entry name" value="Decaprenyl diphosphate synthase-like"/>
    <property type="match status" value="1"/>
</dbReference>
<feature type="binding site" evidence="2">
    <location>
        <position position="28"/>
    </location>
    <ligand>
        <name>substrate</name>
    </ligand>
</feature>
<dbReference type="InterPro" id="IPR001441">
    <property type="entry name" value="UPP_synth-like"/>
</dbReference>